<dbReference type="GeneID" id="19241925"/>
<comment type="subunit">
    <text evidence="7">Subunit of the heterotrimeric GatCAB amidotransferase (AdT) complex, composed of A, B and C subunits.</text>
</comment>
<dbReference type="InterPro" id="IPR017959">
    <property type="entry name" value="Asn/Gln-tRNA_amidoTrfase_suB/E"/>
</dbReference>
<evidence type="ECO:0000313" key="10">
    <source>
        <dbReference type="Proteomes" id="UP000019373"/>
    </source>
</evidence>
<dbReference type="NCBIfam" id="TIGR00133">
    <property type="entry name" value="gatB"/>
    <property type="match status" value="1"/>
</dbReference>
<reference evidence="10" key="1">
    <citation type="journal article" date="2014" name="BMC Genomics">
        <title>Genome characteristics reveal the impact of lichenization on lichen-forming fungus Endocarpon pusillum Hedwig (Verrucariales, Ascomycota).</title>
        <authorList>
            <person name="Wang Y.-Y."/>
            <person name="Liu B."/>
            <person name="Zhang X.-Y."/>
            <person name="Zhou Q.-M."/>
            <person name="Zhang T."/>
            <person name="Li H."/>
            <person name="Yu Y.-F."/>
            <person name="Zhang X.-L."/>
            <person name="Hao X.-Y."/>
            <person name="Wang M."/>
            <person name="Wang L."/>
            <person name="Wei J.-C."/>
        </authorList>
    </citation>
    <scope>NUCLEOTIDE SEQUENCE [LARGE SCALE GENOMIC DNA]</scope>
    <source>
        <strain evidence="10">Z07020 / HMAS-L-300199</strain>
    </source>
</reference>
<proteinExistence type="inferred from homology"/>
<dbReference type="GO" id="GO:0005524">
    <property type="term" value="F:ATP binding"/>
    <property type="evidence" value="ECO:0007669"/>
    <property type="project" value="UniProtKB-KW"/>
</dbReference>
<dbReference type="PROSITE" id="PS01234">
    <property type="entry name" value="GATB"/>
    <property type="match status" value="1"/>
</dbReference>
<evidence type="ECO:0000256" key="5">
    <source>
        <dbReference type="ARBA" id="ARBA00022917"/>
    </source>
</evidence>
<dbReference type="PANTHER" id="PTHR11659:SF0">
    <property type="entry name" value="GLUTAMYL-TRNA(GLN) AMIDOTRANSFERASE SUBUNIT B, MITOCHONDRIAL"/>
    <property type="match status" value="1"/>
</dbReference>
<dbReference type="InterPro" id="IPR018027">
    <property type="entry name" value="Asn/Gln_amidotransferase"/>
</dbReference>
<evidence type="ECO:0000256" key="1">
    <source>
        <dbReference type="ARBA" id="ARBA00005306"/>
    </source>
</evidence>
<dbReference type="GO" id="GO:0050567">
    <property type="term" value="F:glutaminyl-tRNA synthase (glutamine-hydrolyzing) activity"/>
    <property type="evidence" value="ECO:0007669"/>
    <property type="project" value="UniProtKB-UniRule"/>
</dbReference>
<dbReference type="GO" id="GO:0070681">
    <property type="term" value="P:glutaminyl-tRNAGln biosynthesis via transamidation"/>
    <property type="evidence" value="ECO:0007669"/>
    <property type="project" value="UniProtKB-UniRule"/>
</dbReference>
<comment type="subcellular location">
    <subcellularLocation>
        <location evidence="7">Mitochondrion</location>
    </subcellularLocation>
</comment>
<feature type="domain" description="Asn/Gln amidotransferase" evidence="8">
    <location>
        <begin position="367"/>
        <end position="518"/>
    </location>
</feature>
<evidence type="ECO:0000256" key="4">
    <source>
        <dbReference type="ARBA" id="ARBA00022840"/>
    </source>
</evidence>
<sequence length="524" mass="57890">MQQMLKDWELTVGIEIHAQLNTACKLFSHAATSINDEPNTHVAFFDVAIPGSLPKFQNATLIPALRAAIALGCQIQHISRFDRKHYFYHDQPAGYQLTQYYEPFAKNGCITLTEDDGIGRMDGKSVTIGIKQVQMEQDTAKSQEPDPETNLVDFNRAGQPLIEVISLPQIHSPETAAAYVRKIQAILLAVDAVTTGMEMGGLRADVNVSVRRRDGPLGNSEYSGITGLGQRTEIKNLSTLKGVEEAIKAERDRQISVLEAGGAVDGETRGWSLTAPTVTRRLRGKEGEVDYRYMPDPDIAPITIGADVIEYLAQTLPKLPNQLLTMLTEDKRYGLSMTDAKILLQLDDGERLEYYTAVVEKLNTICRDLEAEVDRGSTGQLAANWVMHELGSLLTRADRSWKETQVPSAKLASILANLMSKKITGNSAKQVLKLIFDGDGREVGAIIREEGLVYRPLSGEEYADLASKVMEQHNDKVKQIREKGQTGKLMFLVGQMMRAGEEGRVDAKEAESVLHRIILEEPAA</sequence>
<keyword evidence="2 7" id="KW-0436">Ligase</keyword>
<dbReference type="InterPro" id="IPR023168">
    <property type="entry name" value="GatB_Yqey_C_2"/>
</dbReference>
<dbReference type="eggNOG" id="KOG2438">
    <property type="taxonomic scope" value="Eukaryota"/>
</dbReference>
<comment type="function">
    <text evidence="7">Allows the formation of correctly charged Gln-tRNA(Gln) through the transamidation of misacylated Glu-tRNA(Gln) in the mitochondria. The reaction takes place in the presence of glutamine and ATP through an activated gamma-phospho-Glu-tRNA(Gln).</text>
</comment>
<dbReference type="Proteomes" id="UP000019373">
    <property type="component" value="Unassembled WGS sequence"/>
</dbReference>
<dbReference type="InterPro" id="IPR006075">
    <property type="entry name" value="Asn/Gln-tRNA_Trfase_suB/E_cat"/>
</dbReference>
<dbReference type="HOGENOM" id="CLU_019240_4_1_1"/>
<dbReference type="NCBIfam" id="NF004012">
    <property type="entry name" value="PRK05477.1-2"/>
    <property type="match status" value="1"/>
</dbReference>
<keyword evidence="9" id="KW-0808">Transferase</keyword>
<dbReference type="PANTHER" id="PTHR11659">
    <property type="entry name" value="GLUTAMYL-TRNA GLN AMIDOTRANSFERASE SUBUNIT B MITOCHONDRIAL AND PROKARYOTIC PET112-RELATED"/>
    <property type="match status" value="1"/>
</dbReference>
<keyword evidence="7" id="KW-0496">Mitochondrion</keyword>
<keyword evidence="4 7" id="KW-0067">ATP-binding</keyword>
<comment type="catalytic activity">
    <reaction evidence="6 7">
        <text>L-glutamyl-tRNA(Gln) + L-glutamine + ATP + H2O = L-glutaminyl-tRNA(Gln) + L-glutamate + ADP + phosphate + H(+)</text>
        <dbReference type="Rhea" id="RHEA:17521"/>
        <dbReference type="Rhea" id="RHEA-COMP:9681"/>
        <dbReference type="Rhea" id="RHEA-COMP:9684"/>
        <dbReference type="ChEBI" id="CHEBI:15377"/>
        <dbReference type="ChEBI" id="CHEBI:15378"/>
        <dbReference type="ChEBI" id="CHEBI:29985"/>
        <dbReference type="ChEBI" id="CHEBI:30616"/>
        <dbReference type="ChEBI" id="CHEBI:43474"/>
        <dbReference type="ChEBI" id="CHEBI:58359"/>
        <dbReference type="ChEBI" id="CHEBI:78520"/>
        <dbReference type="ChEBI" id="CHEBI:78521"/>
        <dbReference type="ChEBI" id="CHEBI:456216"/>
    </reaction>
</comment>
<dbReference type="HAMAP" id="MF_00121">
    <property type="entry name" value="GatB"/>
    <property type="match status" value="1"/>
</dbReference>
<dbReference type="InterPro" id="IPR014746">
    <property type="entry name" value="Gln_synth/guanido_kin_cat_dom"/>
</dbReference>
<organism evidence="9 10">
    <name type="scientific">Endocarpon pusillum (strain Z07020 / HMAS-L-300199)</name>
    <name type="common">Lichen-forming fungus</name>
    <dbReference type="NCBI Taxonomy" id="1263415"/>
    <lineage>
        <taxon>Eukaryota</taxon>
        <taxon>Fungi</taxon>
        <taxon>Dikarya</taxon>
        <taxon>Ascomycota</taxon>
        <taxon>Pezizomycotina</taxon>
        <taxon>Eurotiomycetes</taxon>
        <taxon>Chaetothyriomycetidae</taxon>
        <taxon>Verrucariales</taxon>
        <taxon>Verrucariaceae</taxon>
        <taxon>Endocarpon</taxon>
    </lineage>
</organism>
<dbReference type="OMA" id="ARKWWMG"/>
<dbReference type="Pfam" id="PF02934">
    <property type="entry name" value="GatB_N"/>
    <property type="match status" value="1"/>
</dbReference>
<dbReference type="EMBL" id="KE721392">
    <property type="protein sequence ID" value="ERF69781.1"/>
    <property type="molecule type" value="Genomic_DNA"/>
</dbReference>
<keyword evidence="10" id="KW-1185">Reference proteome</keyword>
<dbReference type="GO" id="GO:0016740">
    <property type="term" value="F:transferase activity"/>
    <property type="evidence" value="ECO:0007669"/>
    <property type="project" value="UniProtKB-KW"/>
</dbReference>
<dbReference type="SUPFAM" id="SSF55931">
    <property type="entry name" value="Glutamine synthetase/guanido kinase"/>
    <property type="match status" value="1"/>
</dbReference>
<dbReference type="AlphaFoldDB" id="U1GDJ1"/>
<dbReference type="GO" id="GO:0030956">
    <property type="term" value="C:glutamyl-tRNA(Gln) amidotransferase complex"/>
    <property type="evidence" value="ECO:0007669"/>
    <property type="project" value="UniProtKB-UniRule"/>
</dbReference>
<comment type="similarity">
    <text evidence="1 7">Belongs to the GatB/GatE family. GatB subfamily.</text>
</comment>
<dbReference type="RefSeq" id="XP_007804561.1">
    <property type="nucleotide sequence ID" value="XM_007806370.1"/>
</dbReference>
<evidence type="ECO:0000256" key="6">
    <source>
        <dbReference type="ARBA" id="ARBA00047913"/>
    </source>
</evidence>
<dbReference type="SUPFAM" id="SSF89095">
    <property type="entry name" value="GatB/YqeY motif"/>
    <property type="match status" value="1"/>
</dbReference>
<dbReference type="GO" id="GO:0005739">
    <property type="term" value="C:mitochondrion"/>
    <property type="evidence" value="ECO:0007669"/>
    <property type="project" value="UniProtKB-SubCell"/>
</dbReference>
<evidence type="ECO:0000313" key="9">
    <source>
        <dbReference type="EMBL" id="ERF69781.1"/>
    </source>
</evidence>
<name>U1GDJ1_ENDPU</name>
<dbReference type="Gene3D" id="1.10.10.410">
    <property type="match status" value="1"/>
</dbReference>
<dbReference type="GO" id="GO:0032543">
    <property type="term" value="P:mitochondrial translation"/>
    <property type="evidence" value="ECO:0007669"/>
    <property type="project" value="UniProtKB-UniRule"/>
</dbReference>
<evidence type="ECO:0000256" key="2">
    <source>
        <dbReference type="ARBA" id="ARBA00022598"/>
    </source>
</evidence>
<protein>
    <recommendedName>
        <fullName evidence="7">Glutamyl-tRNA(Gln) amidotransferase subunit B, mitochondrial</fullName>
        <shortName evidence="7">Glu-AdT subunit B</shortName>
        <ecNumber evidence="7">6.3.5.-</ecNumber>
    </recommendedName>
</protein>
<accession>U1GDJ1</accession>
<dbReference type="InterPro" id="IPR004413">
    <property type="entry name" value="GatB"/>
</dbReference>
<dbReference type="Pfam" id="PF02637">
    <property type="entry name" value="GatB_Yqey"/>
    <property type="match status" value="1"/>
</dbReference>
<keyword evidence="5 7" id="KW-0648">Protein biosynthesis</keyword>
<evidence type="ECO:0000256" key="7">
    <source>
        <dbReference type="HAMAP-Rule" id="MF_03147"/>
    </source>
</evidence>
<dbReference type="SMART" id="SM00845">
    <property type="entry name" value="GatB_Yqey"/>
    <property type="match status" value="1"/>
</dbReference>
<dbReference type="OrthoDB" id="1722066at2759"/>
<dbReference type="EC" id="6.3.5.-" evidence="7"/>
<evidence type="ECO:0000256" key="3">
    <source>
        <dbReference type="ARBA" id="ARBA00022741"/>
    </source>
</evidence>
<dbReference type="InterPro" id="IPR017958">
    <property type="entry name" value="Gln-tRNA_amidoTrfase_suB_CS"/>
</dbReference>
<keyword evidence="3 7" id="KW-0547">Nucleotide-binding</keyword>
<evidence type="ECO:0000259" key="8">
    <source>
        <dbReference type="SMART" id="SM00845"/>
    </source>
</evidence>
<dbReference type="InterPro" id="IPR003789">
    <property type="entry name" value="Asn/Gln_tRNA_amidoTrase-B-like"/>
</dbReference>
<gene>
    <name evidence="9" type="ORF">EPUS_07037</name>
</gene>